<reference evidence="2 3" key="2">
    <citation type="journal article" date="2011" name="Nucleic Acids Res.">
        <title>Insights into the evolution of Archaea and eukaryotic protein modifier systems revealed by the genome of a novel archaeal group.</title>
        <authorList>
            <person name="Nunoura T."/>
            <person name="Takaki Y."/>
            <person name="Kakuta J."/>
            <person name="Nishi S."/>
            <person name="Sugahara J."/>
            <person name="Kazama H."/>
            <person name="Chee G."/>
            <person name="Hattori M."/>
            <person name="Kanai A."/>
            <person name="Atomi H."/>
            <person name="Takai K."/>
            <person name="Takami H."/>
        </authorList>
    </citation>
    <scope>NUCLEOTIDE SEQUENCE [LARGE SCALE GENOMIC DNA]</scope>
</reference>
<name>E6N2Q3_CALS0</name>
<dbReference type="Proteomes" id="UP000008120">
    <property type="component" value="Chromosome"/>
</dbReference>
<organism evidence="2 3">
    <name type="scientific">Caldiarchaeum subterraneum</name>
    <dbReference type="NCBI Taxonomy" id="311458"/>
    <lineage>
        <taxon>Archaea</taxon>
        <taxon>Nitrososphaerota</taxon>
        <taxon>Candidatus Caldarchaeales</taxon>
        <taxon>Candidatus Caldarchaeaceae</taxon>
        <taxon>Candidatus Caldarchaeum</taxon>
    </lineage>
</organism>
<gene>
    <name evidence="2" type="ORF">HGMM_F01H02C16</name>
</gene>
<evidence type="ECO:0000313" key="3">
    <source>
        <dbReference type="Proteomes" id="UP000008120"/>
    </source>
</evidence>
<accession>E6N2Q3</accession>
<keyword evidence="1" id="KW-0812">Transmembrane</keyword>
<evidence type="ECO:0000256" key="1">
    <source>
        <dbReference type="SAM" id="Phobius"/>
    </source>
</evidence>
<feature type="transmembrane region" description="Helical" evidence="1">
    <location>
        <begin position="12"/>
        <end position="35"/>
    </location>
</feature>
<evidence type="ECO:0000313" key="2">
    <source>
        <dbReference type="EMBL" id="BAJ46609.1"/>
    </source>
</evidence>
<sequence>MPIQEIHLDMRSVVLTIVLLSSATLAALVAAYAWMQQPPNSYMYGGGMHGGMMGGCPCTGWYGGQASPTGQRISMQQAEEILERYVAGLGQGFKLKEVMEFQQNFYAIVVEADTGIGAFELLVNPYTGTVHPEPGPNMMWNTKYGMHQGMMGRYIQPTADMPITPEQAEEIALNYLRNLFRGAVEVEEPTRFYGYYTMDYKLDGNMHGMLSVNGFTGQVWYHGWHGAFIQEIELGED</sequence>
<dbReference type="EMBL" id="AP011633">
    <property type="protein sequence ID" value="BAJ46609.1"/>
    <property type="molecule type" value="Genomic_DNA"/>
</dbReference>
<keyword evidence="1" id="KW-0472">Membrane</keyword>
<proteinExistence type="predicted"/>
<protein>
    <submittedName>
        <fullName evidence="2">Hypothetical conserved protein</fullName>
    </submittedName>
</protein>
<dbReference type="AlphaFoldDB" id="E6N2Q3"/>
<keyword evidence="1" id="KW-1133">Transmembrane helix</keyword>
<reference evidence="2 3" key="1">
    <citation type="journal article" date="2005" name="Environ. Microbiol.">
        <title>Genetic and functional properties of uncultivated thermophilic crenarchaeotes from a subsurface gold mine as revealed by analysis of genome fragments.</title>
        <authorList>
            <person name="Nunoura T."/>
            <person name="Hirayama H."/>
            <person name="Takami H."/>
            <person name="Oida H."/>
            <person name="Nishi S."/>
            <person name="Shimamura S."/>
            <person name="Suzuki Y."/>
            <person name="Inagaki F."/>
            <person name="Takai K."/>
            <person name="Nealson K.H."/>
            <person name="Horikoshi K."/>
        </authorList>
    </citation>
    <scope>NUCLEOTIDE SEQUENCE [LARGE SCALE GENOMIC DNA]</scope>
</reference>